<gene>
    <name evidence="1" type="ORF">A3L01_01385</name>
</gene>
<protein>
    <submittedName>
        <fullName evidence="1">Uncharacterized protein</fullName>
    </submittedName>
</protein>
<evidence type="ECO:0000313" key="2">
    <source>
        <dbReference type="Proteomes" id="UP000250272"/>
    </source>
</evidence>
<organism evidence="1 2">
    <name type="scientific">Thermococcus barossii</name>
    <dbReference type="NCBI Taxonomy" id="54077"/>
    <lineage>
        <taxon>Archaea</taxon>
        <taxon>Methanobacteriati</taxon>
        <taxon>Methanobacteriota</taxon>
        <taxon>Thermococci</taxon>
        <taxon>Thermococcales</taxon>
        <taxon>Thermococcaceae</taxon>
        <taxon>Thermococcus</taxon>
    </lineage>
</organism>
<keyword evidence="2" id="KW-1185">Reference proteome</keyword>
<dbReference type="KEGG" id="tbs:A3L01_01385"/>
<sequence length="244" mass="27196">MGRKTLAIVIVLVVFGWTFLGVKSAVQHGLLSGWTSDPEQLKVRQAVLDTSDGTVLVVEWNLTEKPLEKLVDGRDAVFLFYPVMVYLPDEGHALTQGIPRVNLTVYPSERRVNQNGIDYTYWYYDTPGFALPKVGMVRAVYPLPQNVTGGRIELLPDALNDSRCSVVPVVFAYFHGTGGDEIEPDHLDLRLPLRLGPDFPLFGNSTLEVLLDFNASHWVEMHLGERGGWVRVETFNVTLPCQGG</sequence>
<dbReference type="EMBL" id="CP015101">
    <property type="protein sequence ID" value="ASJ04082.1"/>
    <property type="molecule type" value="Genomic_DNA"/>
</dbReference>
<proteinExistence type="predicted"/>
<evidence type="ECO:0000313" key="1">
    <source>
        <dbReference type="EMBL" id="ASJ04082.1"/>
    </source>
</evidence>
<dbReference type="OrthoDB" id="96406at2157"/>
<accession>A0A2Z2MH71</accession>
<name>A0A2Z2MH71_9EURY</name>
<dbReference type="RefSeq" id="WP_088864120.1">
    <property type="nucleotide sequence ID" value="NZ_CP015101.1"/>
</dbReference>
<reference evidence="1 2" key="1">
    <citation type="submission" date="2016-04" db="EMBL/GenBank/DDBJ databases">
        <title>Complete genome sequence of Thermococcus barossii type strain SHCK-94.</title>
        <authorList>
            <person name="Oger P.M."/>
        </authorList>
    </citation>
    <scope>NUCLEOTIDE SEQUENCE [LARGE SCALE GENOMIC DNA]</scope>
    <source>
        <strain evidence="1 2">SHCK-94</strain>
    </source>
</reference>
<dbReference type="GeneID" id="33325382"/>
<dbReference type="Proteomes" id="UP000250272">
    <property type="component" value="Chromosome"/>
</dbReference>
<dbReference type="AlphaFoldDB" id="A0A2Z2MH71"/>